<dbReference type="Proteomes" id="UP000653674">
    <property type="component" value="Unassembled WGS sequence"/>
</dbReference>
<dbReference type="EMBL" id="BONU01000027">
    <property type="protein sequence ID" value="GIG75189.1"/>
    <property type="molecule type" value="Genomic_DNA"/>
</dbReference>
<gene>
    <name evidence="1" type="ORF">Pfl04_35930</name>
</gene>
<evidence type="ECO:0000313" key="2">
    <source>
        <dbReference type="Proteomes" id="UP000653674"/>
    </source>
</evidence>
<sequence length="180" mass="19952">MPRFAHTERDGPVGSLAYRLSLSRTATIRSYSKRWDNGADMAGYSGTPLYRKLGIKPGHRVALLDAPASFKATLDGLPAEVVIRHGLAADAPTDVIVLFVTERYELQARLDEVRRGMAQDGGFWVAWPKRASKVPTDITDDVVREVALPSGLVDNKVCAIDEIWSGLRLVIRRKNRRPAE</sequence>
<proteinExistence type="predicted"/>
<evidence type="ECO:0000313" key="1">
    <source>
        <dbReference type="EMBL" id="GIG75189.1"/>
    </source>
</evidence>
<comment type="caution">
    <text evidence="1">The sequence shown here is derived from an EMBL/GenBank/DDBJ whole genome shotgun (WGS) entry which is preliminary data.</text>
</comment>
<name>A0A8J3LWP6_9ACTN</name>
<keyword evidence="2" id="KW-1185">Reference proteome</keyword>
<reference evidence="1" key="1">
    <citation type="submission" date="2021-01" db="EMBL/GenBank/DDBJ databases">
        <title>Whole genome shotgun sequence of Planosporangium flavigriseum NBRC 105377.</title>
        <authorList>
            <person name="Komaki H."/>
            <person name="Tamura T."/>
        </authorList>
    </citation>
    <scope>NUCLEOTIDE SEQUENCE</scope>
    <source>
        <strain evidence="1">NBRC 105377</strain>
    </source>
</reference>
<accession>A0A8J3LWP6</accession>
<dbReference type="AlphaFoldDB" id="A0A8J3LWP6"/>
<organism evidence="1 2">
    <name type="scientific">Planosporangium flavigriseum</name>
    <dbReference type="NCBI Taxonomy" id="373681"/>
    <lineage>
        <taxon>Bacteria</taxon>
        <taxon>Bacillati</taxon>
        <taxon>Actinomycetota</taxon>
        <taxon>Actinomycetes</taxon>
        <taxon>Micromonosporales</taxon>
        <taxon>Micromonosporaceae</taxon>
        <taxon>Planosporangium</taxon>
    </lineage>
</organism>
<protein>
    <submittedName>
        <fullName evidence="1">DUF3052 domain-containing protein</fullName>
    </submittedName>
</protein>